<dbReference type="GeneID" id="94193923"/>
<keyword evidence="2" id="KW-0812">Transmembrane</keyword>
<evidence type="ECO:0000313" key="4">
    <source>
        <dbReference type="Proteomes" id="UP001497744"/>
    </source>
</evidence>
<evidence type="ECO:0000256" key="1">
    <source>
        <dbReference type="SAM" id="MobiDB-lite"/>
    </source>
</evidence>
<dbReference type="EMBL" id="BPLF01000002">
    <property type="protein sequence ID" value="GIX62442.1"/>
    <property type="molecule type" value="Genomic_DNA"/>
</dbReference>
<name>A0AAV4LS24_BABCB</name>
<keyword evidence="2" id="KW-0472">Membrane</keyword>
<organism evidence="3 4">
    <name type="scientific">Babesia caballi</name>
    <dbReference type="NCBI Taxonomy" id="5871"/>
    <lineage>
        <taxon>Eukaryota</taxon>
        <taxon>Sar</taxon>
        <taxon>Alveolata</taxon>
        <taxon>Apicomplexa</taxon>
        <taxon>Aconoidasida</taxon>
        <taxon>Piroplasmida</taxon>
        <taxon>Babesiidae</taxon>
        <taxon>Babesia</taxon>
    </lineage>
</organism>
<feature type="compositionally biased region" description="Pro residues" evidence="1">
    <location>
        <begin position="226"/>
        <end position="241"/>
    </location>
</feature>
<keyword evidence="4" id="KW-1185">Reference proteome</keyword>
<dbReference type="AlphaFoldDB" id="A0AAV4LS24"/>
<dbReference type="Proteomes" id="UP001497744">
    <property type="component" value="Unassembled WGS sequence"/>
</dbReference>
<protein>
    <submittedName>
        <fullName evidence="3">Villin-like 1</fullName>
    </submittedName>
</protein>
<proteinExistence type="predicted"/>
<sequence>MRERVAVVVPPCSPAQRRAAWRARRVTVRPLGARHARVDPPAASSYSTDGFKWHVSGCPSSYGHNFPPLTACRSGSDGRGLPLVPGSRRTDRSAMARKEAQDAARRAGSVAAVSVAVMRKAARLLFQVLLTLNVIVALFFVSYFRLRRNQFGVISWDGTQIVLSRCRGRLLACLGLRHVNGFSEPTALLSFVARWLSAWLPDVTRSSAAAVATAVGDMGFRRLATPSPPPVEAQPPSPAPVASPRAARVRKTVTFNERVEVHLIPSSRPTYHAEYLNRYSFVNNFKLIPANTFVQQC</sequence>
<comment type="caution">
    <text evidence="3">The sequence shown here is derived from an EMBL/GenBank/DDBJ whole genome shotgun (WGS) entry which is preliminary data.</text>
</comment>
<reference evidence="3 4" key="1">
    <citation type="submission" date="2021-06" db="EMBL/GenBank/DDBJ databases">
        <title>Genome sequence of Babesia caballi.</title>
        <authorList>
            <person name="Yamagishi J."/>
            <person name="Kidaka T."/>
            <person name="Ochi A."/>
        </authorList>
    </citation>
    <scope>NUCLEOTIDE SEQUENCE [LARGE SCALE GENOMIC DNA]</scope>
    <source>
        <strain evidence="3">USDA-D6B2</strain>
    </source>
</reference>
<evidence type="ECO:0000256" key="2">
    <source>
        <dbReference type="SAM" id="Phobius"/>
    </source>
</evidence>
<evidence type="ECO:0000313" key="3">
    <source>
        <dbReference type="EMBL" id="GIX62442.1"/>
    </source>
</evidence>
<gene>
    <name evidence="3" type="ORF">BcabD6B2_18770</name>
</gene>
<keyword evidence="2" id="KW-1133">Transmembrane helix</keyword>
<dbReference type="RefSeq" id="XP_067714511.1">
    <property type="nucleotide sequence ID" value="XM_067858410.1"/>
</dbReference>
<accession>A0AAV4LS24</accession>
<feature type="region of interest" description="Disordered" evidence="1">
    <location>
        <begin position="226"/>
        <end position="245"/>
    </location>
</feature>
<feature type="transmembrane region" description="Helical" evidence="2">
    <location>
        <begin position="124"/>
        <end position="144"/>
    </location>
</feature>